<feature type="region of interest" description="Disordered" evidence="1">
    <location>
        <begin position="394"/>
        <end position="448"/>
    </location>
</feature>
<accession>A0A284S8H6</accession>
<feature type="compositionally biased region" description="Polar residues" evidence="1">
    <location>
        <begin position="420"/>
        <end position="433"/>
    </location>
</feature>
<dbReference type="AlphaFoldDB" id="A0A284S8H6"/>
<feature type="region of interest" description="Disordered" evidence="1">
    <location>
        <begin position="1"/>
        <end position="71"/>
    </location>
</feature>
<evidence type="ECO:0000313" key="3">
    <source>
        <dbReference type="Proteomes" id="UP000219338"/>
    </source>
</evidence>
<gene>
    <name evidence="2" type="ORF">ARMOST_20817</name>
</gene>
<dbReference type="OrthoDB" id="3001433at2759"/>
<keyword evidence="3" id="KW-1185">Reference proteome</keyword>
<sequence>MQDSGSENSRRSTASDNPTDFFRPSPREGPQSQRSSDAERPGSDERYHSTARAGRYMPEGSPLPFIPSEDSNVMVNSPMSFTRPVPGSDLTPTELELTSSLERNRMHDSSTESLGPAFPRVPRASATYARTGSALSPVHEQSTEMMLDSRRMPYPQGFDATGRPILYRDCVPISTAVAPDMFREMHSTSDILSREGIERIDKGLDGNFYAFSRSFLRGVDITTPWRQLYCAMKFEGWHYDACAGVVPRRRVHGRDLEKTFSTPIVTFVSIDSIPPSDAHFPSLTSTTPSTSIAAQDFSQHLSSYDVSLISDDSSIDDSTDLSSSSTAFSLPTGVGLGILGLTRKEGGIPFDGLGLVHIHRSSREPSSDGEISNTILREAALTFLQPSICFEIDDSGDIEPEKTKPVDMPSPRNCPRRSLTRNLSASTVSSSLKRASKINAVDRGRSWR</sequence>
<proteinExistence type="predicted"/>
<reference evidence="3" key="1">
    <citation type="journal article" date="2017" name="Nat. Ecol. Evol.">
        <title>Genome expansion and lineage-specific genetic innovations in the forest pathogenic fungi Armillaria.</title>
        <authorList>
            <person name="Sipos G."/>
            <person name="Prasanna A.N."/>
            <person name="Walter M.C."/>
            <person name="O'Connor E."/>
            <person name="Balint B."/>
            <person name="Krizsan K."/>
            <person name="Kiss B."/>
            <person name="Hess J."/>
            <person name="Varga T."/>
            <person name="Slot J."/>
            <person name="Riley R."/>
            <person name="Boka B."/>
            <person name="Rigling D."/>
            <person name="Barry K."/>
            <person name="Lee J."/>
            <person name="Mihaltcheva S."/>
            <person name="LaButti K."/>
            <person name="Lipzen A."/>
            <person name="Waldron R."/>
            <person name="Moloney N.M."/>
            <person name="Sperisen C."/>
            <person name="Kredics L."/>
            <person name="Vagvoelgyi C."/>
            <person name="Patrignani A."/>
            <person name="Fitzpatrick D."/>
            <person name="Nagy I."/>
            <person name="Doyle S."/>
            <person name="Anderson J.B."/>
            <person name="Grigoriev I.V."/>
            <person name="Gueldener U."/>
            <person name="Muensterkoetter M."/>
            <person name="Nagy L.G."/>
        </authorList>
    </citation>
    <scope>NUCLEOTIDE SEQUENCE [LARGE SCALE GENOMIC DNA]</scope>
    <source>
        <strain evidence="3">C18/9</strain>
    </source>
</reference>
<feature type="compositionally biased region" description="Polar residues" evidence="1">
    <location>
        <begin position="1"/>
        <end position="18"/>
    </location>
</feature>
<dbReference type="EMBL" id="FUEG01000042">
    <property type="protein sequence ID" value="SJL17270.1"/>
    <property type="molecule type" value="Genomic_DNA"/>
</dbReference>
<evidence type="ECO:0000313" key="2">
    <source>
        <dbReference type="EMBL" id="SJL17270.1"/>
    </source>
</evidence>
<protein>
    <submittedName>
        <fullName evidence="2">Uncharacterized protein</fullName>
    </submittedName>
</protein>
<feature type="compositionally biased region" description="Basic and acidic residues" evidence="1">
    <location>
        <begin position="36"/>
        <end position="48"/>
    </location>
</feature>
<evidence type="ECO:0000256" key="1">
    <source>
        <dbReference type="SAM" id="MobiDB-lite"/>
    </source>
</evidence>
<name>A0A284S8H6_ARMOS</name>
<dbReference type="Proteomes" id="UP000219338">
    <property type="component" value="Unassembled WGS sequence"/>
</dbReference>
<organism evidence="2 3">
    <name type="scientific">Armillaria ostoyae</name>
    <name type="common">Armillaria root rot fungus</name>
    <dbReference type="NCBI Taxonomy" id="47428"/>
    <lineage>
        <taxon>Eukaryota</taxon>
        <taxon>Fungi</taxon>
        <taxon>Dikarya</taxon>
        <taxon>Basidiomycota</taxon>
        <taxon>Agaricomycotina</taxon>
        <taxon>Agaricomycetes</taxon>
        <taxon>Agaricomycetidae</taxon>
        <taxon>Agaricales</taxon>
        <taxon>Marasmiineae</taxon>
        <taxon>Physalacriaceae</taxon>
        <taxon>Armillaria</taxon>
    </lineage>
</organism>